<dbReference type="InterPro" id="IPR005182">
    <property type="entry name" value="YdbS-like_PH"/>
</dbReference>
<feature type="transmembrane region" description="Helical" evidence="2">
    <location>
        <begin position="211"/>
        <end position="233"/>
    </location>
</feature>
<feature type="domain" description="YdbS-like PH" evidence="3">
    <location>
        <begin position="115"/>
        <end position="189"/>
    </location>
</feature>
<feature type="compositionally biased region" description="Basic and acidic residues" evidence="1">
    <location>
        <begin position="41"/>
        <end position="57"/>
    </location>
</feature>
<organism evidence="4 5">
    <name type="scientific">Planobispora longispora</name>
    <dbReference type="NCBI Taxonomy" id="28887"/>
    <lineage>
        <taxon>Bacteria</taxon>
        <taxon>Bacillati</taxon>
        <taxon>Actinomycetota</taxon>
        <taxon>Actinomycetes</taxon>
        <taxon>Streptosporangiales</taxon>
        <taxon>Streptosporangiaceae</taxon>
        <taxon>Planobispora</taxon>
    </lineage>
</organism>
<dbReference type="Pfam" id="PF03703">
    <property type="entry name" value="bPH_2"/>
    <property type="match status" value="2"/>
</dbReference>
<keyword evidence="2" id="KW-0812">Transmembrane</keyword>
<feature type="compositionally biased region" description="Basic and acidic residues" evidence="1">
    <location>
        <begin position="1"/>
        <end position="33"/>
    </location>
</feature>
<protein>
    <recommendedName>
        <fullName evidence="3">YdbS-like PH domain-containing protein</fullName>
    </recommendedName>
</protein>
<evidence type="ECO:0000313" key="4">
    <source>
        <dbReference type="EMBL" id="GIH77311.1"/>
    </source>
</evidence>
<feature type="transmembrane region" description="Helical" evidence="2">
    <location>
        <begin position="262"/>
        <end position="283"/>
    </location>
</feature>
<dbReference type="AlphaFoldDB" id="A0A8J3W6Z1"/>
<feature type="transmembrane region" description="Helical" evidence="2">
    <location>
        <begin position="69"/>
        <end position="87"/>
    </location>
</feature>
<accession>A0A8J3W6Z1</accession>
<dbReference type="EMBL" id="BOOH01000028">
    <property type="protein sequence ID" value="GIH77311.1"/>
    <property type="molecule type" value="Genomic_DNA"/>
</dbReference>
<name>A0A8J3W6Z1_9ACTN</name>
<keyword evidence="2" id="KW-0472">Membrane</keyword>
<sequence length="546" mass="58329">MNRRDQAGRRPDHAGRRLDDAEGRPDDVWRRPADAGGRPADVWRRPDDAGGRPDDGWERLDARTVGVGLSWLIGPSIPATAAVVTVGPSARTVIPLATLLVVLAGIAAQGVLRHATTRYRVTDERVEIRSGLLFRRHRSVPRDRVRSVDATAGPVHRLLGVTAVRIGAGEREAGLRLDAVSRARAERLRLLSGRESATPADTALVTVSPAWIGFALLSSWTPLIGLAPFGAFFRALEIFGVEPAEVGFLRDAWEAATRLPPVAVAGFAVGTVLAIGLLGALLLHTEVWWRFRLTREADGAYRVRRGLLTTRSSSLQESRVRGVEVAEPLPLRWGGGARLNALVAGVDPDDREERTSAALLPPAPRRAALRVAEQVLGAPVLETPLRPHPRAALRLRVSRVVWGAALPAAPLAGLGLWVGWIPDALWLLAPACLLVTLPLAAGAYRSLGHGVSGRYLITRHGAARRRTTALRRDAVIGWTVSRSPAQRRRDLMTLTAATSAGTHRVKDVGVGQGLAFAEEAVPGLLAPFVAPAGGLAAVHHPSGGGR</sequence>
<comment type="caution">
    <text evidence="4">The sequence shown here is derived from an EMBL/GenBank/DDBJ whole genome shotgun (WGS) entry which is preliminary data.</text>
</comment>
<evidence type="ECO:0000256" key="1">
    <source>
        <dbReference type="SAM" id="MobiDB-lite"/>
    </source>
</evidence>
<feature type="transmembrane region" description="Helical" evidence="2">
    <location>
        <begin position="93"/>
        <end position="112"/>
    </location>
</feature>
<keyword evidence="5" id="KW-1185">Reference proteome</keyword>
<feature type="domain" description="YdbS-like PH" evidence="3">
    <location>
        <begin position="444"/>
        <end position="516"/>
    </location>
</feature>
<keyword evidence="2" id="KW-1133">Transmembrane helix</keyword>
<dbReference type="PANTHER" id="PTHR34473">
    <property type="entry name" value="UPF0699 TRANSMEMBRANE PROTEIN YDBS"/>
    <property type="match status" value="1"/>
</dbReference>
<feature type="transmembrane region" description="Helical" evidence="2">
    <location>
        <begin position="400"/>
        <end position="418"/>
    </location>
</feature>
<feature type="transmembrane region" description="Helical" evidence="2">
    <location>
        <begin position="424"/>
        <end position="444"/>
    </location>
</feature>
<gene>
    <name evidence="4" type="ORF">Plo01_37400</name>
</gene>
<proteinExistence type="predicted"/>
<reference evidence="4 5" key="1">
    <citation type="submission" date="2021-01" db="EMBL/GenBank/DDBJ databases">
        <title>Whole genome shotgun sequence of Planobispora longispora NBRC 13918.</title>
        <authorList>
            <person name="Komaki H."/>
            <person name="Tamura T."/>
        </authorList>
    </citation>
    <scope>NUCLEOTIDE SEQUENCE [LARGE SCALE GENOMIC DNA]</scope>
    <source>
        <strain evidence="4 5">NBRC 13918</strain>
    </source>
</reference>
<feature type="region of interest" description="Disordered" evidence="1">
    <location>
        <begin position="1"/>
        <end position="57"/>
    </location>
</feature>
<evidence type="ECO:0000259" key="3">
    <source>
        <dbReference type="Pfam" id="PF03703"/>
    </source>
</evidence>
<evidence type="ECO:0000256" key="2">
    <source>
        <dbReference type="SAM" id="Phobius"/>
    </source>
</evidence>
<dbReference type="Proteomes" id="UP000616724">
    <property type="component" value="Unassembled WGS sequence"/>
</dbReference>
<evidence type="ECO:0000313" key="5">
    <source>
        <dbReference type="Proteomes" id="UP000616724"/>
    </source>
</evidence>
<dbReference type="PANTHER" id="PTHR34473:SF2">
    <property type="entry name" value="UPF0699 TRANSMEMBRANE PROTEIN YDBT"/>
    <property type="match status" value="1"/>
</dbReference>